<dbReference type="RefSeq" id="WP_397080117.1">
    <property type="nucleotide sequence ID" value="NZ_JBITGY010000002.1"/>
</dbReference>
<dbReference type="SUPFAM" id="SSF103473">
    <property type="entry name" value="MFS general substrate transporter"/>
    <property type="match status" value="1"/>
</dbReference>
<keyword evidence="4 7" id="KW-0812">Transmembrane</keyword>
<evidence type="ECO:0000256" key="3">
    <source>
        <dbReference type="ARBA" id="ARBA00022475"/>
    </source>
</evidence>
<evidence type="ECO:0000256" key="5">
    <source>
        <dbReference type="ARBA" id="ARBA00022989"/>
    </source>
</evidence>
<feature type="transmembrane region" description="Helical" evidence="7">
    <location>
        <begin position="290"/>
        <end position="309"/>
    </location>
</feature>
<dbReference type="InterPro" id="IPR020846">
    <property type="entry name" value="MFS_dom"/>
</dbReference>
<sequence length="414" mass="41438">MSVLKKIALDPAPLRVSRPFRLVFAARLASLFGIGLLMVAVPVQVYAMTGSAVHLGAVAATAGACVFAGSLAGGVLADRYDRRRVILAARIAAGAGFVLLAVNALLPDPPLWPIYALAAWDGLAGGVSATTLTALLPTLVGREHLPATGALLSLTADLSAMVSPAVGGVLIATWGVAANYAAAAAATALTAFSISRLPSCPAPGTGREPPLRATAAGLAFAVRHRTVRSVLAAGLATMLLSGPVVLLPALVDTRLGGGETVLGLLYSAPAIGAVAGSLTSGWIGAARRPGLALLASLLAMGLAVLATGLSPVPLLAFLALTGYGAGRVLTDILRFTLLQRHTPDEIRGRVASLWQAQVVAAAAAGSIVAGVLAEAFSPATALIVYGAGASVTVLVLAALLPALREPDSRPAPTS</sequence>
<keyword evidence="2" id="KW-0813">Transport</keyword>
<feature type="transmembrane region" description="Helical" evidence="7">
    <location>
        <begin position="230"/>
        <end position="251"/>
    </location>
</feature>
<evidence type="ECO:0000313" key="10">
    <source>
        <dbReference type="Proteomes" id="UP001612741"/>
    </source>
</evidence>
<keyword evidence="5 7" id="KW-1133">Transmembrane helix</keyword>
<dbReference type="PANTHER" id="PTHR23513">
    <property type="entry name" value="INTEGRAL MEMBRANE EFFLUX PROTEIN-RELATED"/>
    <property type="match status" value="1"/>
</dbReference>
<protein>
    <submittedName>
        <fullName evidence="9">Enterobactin transporter EntS</fullName>
    </submittedName>
</protein>
<dbReference type="PANTHER" id="PTHR23513:SF9">
    <property type="entry name" value="ENTEROBACTIN EXPORTER ENTS"/>
    <property type="match status" value="1"/>
</dbReference>
<feature type="transmembrane region" description="Helical" evidence="7">
    <location>
        <begin position="382"/>
        <end position="403"/>
    </location>
</feature>
<keyword evidence="10" id="KW-1185">Reference proteome</keyword>
<feature type="transmembrane region" description="Helical" evidence="7">
    <location>
        <begin position="148"/>
        <end position="171"/>
    </location>
</feature>
<dbReference type="Gene3D" id="1.20.1250.20">
    <property type="entry name" value="MFS general substrate transporter like domains"/>
    <property type="match status" value="1"/>
</dbReference>
<evidence type="ECO:0000259" key="8">
    <source>
        <dbReference type="PROSITE" id="PS50850"/>
    </source>
</evidence>
<name>A0ABW7YNU8_9ACTN</name>
<feature type="transmembrane region" description="Helical" evidence="7">
    <location>
        <begin position="315"/>
        <end position="337"/>
    </location>
</feature>
<accession>A0ABW7YNU8</accession>
<dbReference type="Pfam" id="PF05977">
    <property type="entry name" value="MFS_3"/>
    <property type="match status" value="1"/>
</dbReference>
<dbReference type="InterPro" id="IPR010290">
    <property type="entry name" value="TM_effector"/>
</dbReference>
<keyword evidence="6 7" id="KW-0472">Membrane</keyword>
<feature type="domain" description="Major facilitator superfamily (MFS) profile" evidence="8">
    <location>
        <begin position="19"/>
        <end position="404"/>
    </location>
</feature>
<keyword evidence="3" id="KW-1003">Cell membrane</keyword>
<comment type="caution">
    <text evidence="9">The sequence shown here is derived from an EMBL/GenBank/DDBJ whole genome shotgun (WGS) entry which is preliminary data.</text>
</comment>
<evidence type="ECO:0000256" key="1">
    <source>
        <dbReference type="ARBA" id="ARBA00004429"/>
    </source>
</evidence>
<dbReference type="PROSITE" id="PS50850">
    <property type="entry name" value="MFS"/>
    <property type="match status" value="1"/>
</dbReference>
<proteinExistence type="predicted"/>
<feature type="transmembrane region" description="Helical" evidence="7">
    <location>
        <begin position="263"/>
        <end position="283"/>
    </location>
</feature>
<evidence type="ECO:0000256" key="7">
    <source>
        <dbReference type="SAM" id="Phobius"/>
    </source>
</evidence>
<feature type="transmembrane region" description="Helical" evidence="7">
    <location>
        <begin position="358"/>
        <end position="376"/>
    </location>
</feature>
<evidence type="ECO:0000256" key="4">
    <source>
        <dbReference type="ARBA" id="ARBA00022692"/>
    </source>
</evidence>
<evidence type="ECO:0000313" key="9">
    <source>
        <dbReference type="EMBL" id="MFI6497351.1"/>
    </source>
</evidence>
<dbReference type="NCBIfam" id="NF007792">
    <property type="entry name" value="PRK10489.1"/>
    <property type="match status" value="1"/>
</dbReference>
<gene>
    <name evidence="9" type="primary">entS</name>
    <name evidence="9" type="ORF">ACIBG2_08210</name>
</gene>
<dbReference type="Proteomes" id="UP001612741">
    <property type="component" value="Unassembled WGS sequence"/>
</dbReference>
<comment type="subcellular location">
    <subcellularLocation>
        <location evidence="1">Cell inner membrane</location>
        <topology evidence="1">Multi-pass membrane protein</topology>
    </subcellularLocation>
</comment>
<dbReference type="InterPro" id="IPR036259">
    <property type="entry name" value="MFS_trans_sf"/>
</dbReference>
<organism evidence="9 10">
    <name type="scientific">Nonomuraea typhae</name>
    <dbReference type="NCBI Taxonomy" id="2603600"/>
    <lineage>
        <taxon>Bacteria</taxon>
        <taxon>Bacillati</taxon>
        <taxon>Actinomycetota</taxon>
        <taxon>Actinomycetes</taxon>
        <taxon>Streptosporangiales</taxon>
        <taxon>Streptosporangiaceae</taxon>
        <taxon>Nonomuraea</taxon>
    </lineage>
</organism>
<evidence type="ECO:0000256" key="6">
    <source>
        <dbReference type="ARBA" id="ARBA00023136"/>
    </source>
</evidence>
<dbReference type="CDD" id="cd06173">
    <property type="entry name" value="MFS_MefA_like"/>
    <property type="match status" value="1"/>
</dbReference>
<evidence type="ECO:0000256" key="2">
    <source>
        <dbReference type="ARBA" id="ARBA00022448"/>
    </source>
</evidence>
<feature type="transmembrane region" description="Helical" evidence="7">
    <location>
        <begin position="20"/>
        <end position="41"/>
    </location>
</feature>
<dbReference type="EMBL" id="JBITGY010000002">
    <property type="protein sequence ID" value="MFI6497351.1"/>
    <property type="molecule type" value="Genomic_DNA"/>
</dbReference>
<feature type="transmembrane region" description="Helical" evidence="7">
    <location>
        <begin position="53"/>
        <end position="75"/>
    </location>
</feature>
<reference evidence="9 10" key="1">
    <citation type="submission" date="2024-10" db="EMBL/GenBank/DDBJ databases">
        <title>The Natural Products Discovery Center: Release of the First 8490 Sequenced Strains for Exploring Actinobacteria Biosynthetic Diversity.</title>
        <authorList>
            <person name="Kalkreuter E."/>
            <person name="Kautsar S.A."/>
            <person name="Yang D."/>
            <person name="Bader C.D."/>
            <person name="Teijaro C.N."/>
            <person name="Fluegel L."/>
            <person name="Davis C.M."/>
            <person name="Simpson J.R."/>
            <person name="Lauterbach L."/>
            <person name="Steele A.D."/>
            <person name="Gui C."/>
            <person name="Meng S."/>
            <person name="Li G."/>
            <person name="Viehrig K."/>
            <person name="Ye F."/>
            <person name="Su P."/>
            <person name="Kiefer A.F."/>
            <person name="Nichols A."/>
            <person name="Cepeda A.J."/>
            <person name="Yan W."/>
            <person name="Fan B."/>
            <person name="Jiang Y."/>
            <person name="Adhikari A."/>
            <person name="Zheng C.-J."/>
            <person name="Schuster L."/>
            <person name="Cowan T.M."/>
            <person name="Smanski M.J."/>
            <person name="Chevrette M.G."/>
            <person name="De Carvalho L.P.S."/>
            <person name="Shen B."/>
        </authorList>
    </citation>
    <scope>NUCLEOTIDE SEQUENCE [LARGE SCALE GENOMIC DNA]</scope>
    <source>
        <strain evidence="9 10">NPDC050545</strain>
    </source>
</reference>
<feature type="transmembrane region" description="Helical" evidence="7">
    <location>
        <begin position="87"/>
        <end position="106"/>
    </location>
</feature>